<sequence>MKSRAHLILKRSVRRLGVELADFRVLAPCVSCDNDWSVDLGKVSIPDLREIARAIVHRIDMLEVIQQQRIADNLRFAEVDDL</sequence>
<accession>A0ABP6DVU6</accession>
<protein>
    <submittedName>
        <fullName evidence="1">Uncharacterized protein</fullName>
    </submittedName>
</protein>
<proteinExistence type="predicted"/>
<dbReference type="EMBL" id="BAAARK010000004">
    <property type="protein sequence ID" value="GAA2653955.1"/>
    <property type="molecule type" value="Genomic_DNA"/>
</dbReference>
<keyword evidence="2" id="KW-1185">Reference proteome</keyword>
<reference evidence="2" key="1">
    <citation type="journal article" date="2019" name="Int. J. Syst. Evol. Microbiol.">
        <title>The Global Catalogue of Microorganisms (GCM) 10K type strain sequencing project: providing services to taxonomists for standard genome sequencing and annotation.</title>
        <authorList>
            <consortium name="The Broad Institute Genomics Platform"/>
            <consortium name="The Broad Institute Genome Sequencing Center for Infectious Disease"/>
            <person name="Wu L."/>
            <person name="Ma J."/>
        </authorList>
    </citation>
    <scope>NUCLEOTIDE SEQUENCE [LARGE SCALE GENOMIC DNA]</scope>
    <source>
        <strain evidence="2">JCM 16374</strain>
    </source>
</reference>
<dbReference type="Proteomes" id="UP001500994">
    <property type="component" value="Unassembled WGS sequence"/>
</dbReference>
<name>A0ABP6DVU6_9ACTN</name>
<gene>
    <name evidence="1" type="ORF">GCM10009864_18710</name>
</gene>
<evidence type="ECO:0000313" key="1">
    <source>
        <dbReference type="EMBL" id="GAA2653955.1"/>
    </source>
</evidence>
<evidence type="ECO:0000313" key="2">
    <source>
        <dbReference type="Proteomes" id="UP001500994"/>
    </source>
</evidence>
<comment type="caution">
    <text evidence="1">The sequence shown here is derived from an EMBL/GenBank/DDBJ whole genome shotgun (WGS) entry which is preliminary data.</text>
</comment>
<organism evidence="1 2">
    <name type="scientific">Streptomyces lunalinharesii</name>
    <dbReference type="NCBI Taxonomy" id="333384"/>
    <lineage>
        <taxon>Bacteria</taxon>
        <taxon>Bacillati</taxon>
        <taxon>Actinomycetota</taxon>
        <taxon>Actinomycetes</taxon>
        <taxon>Kitasatosporales</taxon>
        <taxon>Streptomycetaceae</taxon>
        <taxon>Streptomyces</taxon>
    </lineage>
</organism>